<dbReference type="Proteomes" id="UP000297630">
    <property type="component" value="Unassembled WGS sequence"/>
</dbReference>
<dbReference type="NCBIfam" id="TIGR01603">
    <property type="entry name" value="maj_tail_phi13"/>
    <property type="match status" value="1"/>
</dbReference>
<name>A0A4Y8T5G3_BACTU</name>
<organism evidence="2 3">
    <name type="scientific">Bacillus thuringiensis</name>
    <dbReference type="NCBI Taxonomy" id="1428"/>
    <lineage>
        <taxon>Bacteria</taxon>
        <taxon>Bacillati</taxon>
        <taxon>Bacillota</taxon>
        <taxon>Bacilli</taxon>
        <taxon>Bacillales</taxon>
        <taxon>Bacillaceae</taxon>
        <taxon>Bacillus</taxon>
        <taxon>Bacillus cereus group</taxon>
    </lineage>
</organism>
<dbReference type="RefSeq" id="WP_134656418.1">
    <property type="nucleotide sequence ID" value="NZ_SCLP01000007.1"/>
</dbReference>
<gene>
    <name evidence="2" type="ORF">EQ803_16035</name>
</gene>
<protein>
    <submittedName>
        <fullName evidence="2">Phage tail protein</fullName>
    </submittedName>
</protein>
<evidence type="ECO:0000313" key="2">
    <source>
        <dbReference type="EMBL" id="TFF45774.1"/>
    </source>
</evidence>
<proteinExistence type="predicted"/>
<feature type="region of interest" description="Disordered" evidence="1">
    <location>
        <begin position="182"/>
        <end position="201"/>
    </location>
</feature>
<dbReference type="EMBL" id="SCLP01000007">
    <property type="protein sequence ID" value="TFF45774.1"/>
    <property type="molecule type" value="Genomic_DNA"/>
</dbReference>
<reference evidence="2 3" key="1">
    <citation type="submission" date="2019-01" db="EMBL/GenBank/DDBJ databases">
        <title>Draft genome sequence of Bacillus sp. DPC6431.</title>
        <authorList>
            <person name="Arbulu S."/>
            <person name="Murphy K."/>
            <person name="O'Sullivan O."/>
            <person name="Rea M.C."/>
            <person name="Hill C."/>
            <person name="Ross R.P."/>
        </authorList>
    </citation>
    <scope>NUCLEOTIDE SEQUENCE [LARGE SCALE GENOMIC DNA]</scope>
    <source>
        <strain evidence="2 3">DPC6431</strain>
    </source>
</reference>
<evidence type="ECO:0000256" key="1">
    <source>
        <dbReference type="SAM" id="MobiDB-lite"/>
    </source>
</evidence>
<accession>A0A4Y8T5G3</accession>
<evidence type="ECO:0000313" key="3">
    <source>
        <dbReference type="Proteomes" id="UP000297630"/>
    </source>
</evidence>
<dbReference type="InterPro" id="IPR006490">
    <property type="entry name" value="Maj_tail_phi13"/>
</dbReference>
<dbReference type="AlphaFoldDB" id="A0A4Y8T5G3"/>
<comment type="caution">
    <text evidence="2">The sequence shown here is derived from an EMBL/GenBank/DDBJ whole genome shotgun (WGS) entry which is preliminary data.</text>
</comment>
<sequence length="201" mass="22359">MNGLPVGFRDLHWAELLKDDETGVEYGEPIRIAGAIEGKTSPKSETVKLEADDGIYASSSKFGGADVEFNVADLPFAVYAKLLGKKVVKGQVVDRTTDVAPYGAIMYRIPKDNGKFRYGVLYKLKFEQPDEENKTGGEKVEYQTSKIKGSAMERKFDRAWRNRLDEDESGFDEAAAKNWFKEVPAPPDETVKPSNALAKKD</sequence>